<dbReference type="InterPro" id="IPR050126">
    <property type="entry name" value="Ap4A_hydrolase"/>
</dbReference>
<dbReference type="GO" id="GO:0016791">
    <property type="term" value="F:phosphatase activity"/>
    <property type="evidence" value="ECO:0007669"/>
    <property type="project" value="TreeGrafter"/>
</dbReference>
<dbReference type="Gene3D" id="3.60.21.10">
    <property type="match status" value="1"/>
</dbReference>
<dbReference type="Pfam" id="PF12850">
    <property type="entry name" value="Metallophos_2"/>
    <property type="match status" value="1"/>
</dbReference>
<accession>F6DK46</accession>
<comment type="similarity">
    <text evidence="1 2">Belongs to the metallophosphoesterase superfamily. YfcE family.</text>
</comment>
<evidence type="ECO:0000256" key="2">
    <source>
        <dbReference type="RuleBase" id="RU362039"/>
    </source>
</evidence>
<dbReference type="STRING" id="696281.Desru_2109"/>
<dbReference type="InterPro" id="IPR011152">
    <property type="entry name" value="Pesterase_MJ0912"/>
</dbReference>
<dbReference type="KEGG" id="dru:Desru_2109"/>
<dbReference type="EMBL" id="CP002780">
    <property type="protein sequence ID" value="AEG60360.1"/>
    <property type="molecule type" value="Genomic_DNA"/>
</dbReference>
<dbReference type="InterPro" id="IPR029052">
    <property type="entry name" value="Metallo-depent_PP-like"/>
</dbReference>
<gene>
    <name evidence="4" type="ordered locus">Desru_2109</name>
</gene>
<keyword evidence="5" id="KW-1185">Reference proteome</keyword>
<dbReference type="AlphaFoldDB" id="F6DK46"/>
<organism evidence="4 5">
    <name type="scientific">Desulforamulus ruminis (strain ATCC 23193 / DSM 2154 / NCIMB 8452 / DL)</name>
    <name type="common">Desulfotomaculum ruminis</name>
    <dbReference type="NCBI Taxonomy" id="696281"/>
    <lineage>
        <taxon>Bacteria</taxon>
        <taxon>Bacillati</taxon>
        <taxon>Bacillota</taxon>
        <taxon>Clostridia</taxon>
        <taxon>Eubacteriales</taxon>
        <taxon>Peptococcaceae</taxon>
        <taxon>Desulforamulus</taxon>
    </lineage>
</organism>
<dbReference type="HOGENOM" id="CLU_074761_0_1_9"/>
<reference evidence="4 5" key="2">
    <citation type="journal article" date="2012" name="Stand. Genomic Sci.">
        <title>Complete genome sequence of the sulfate-reducing firmicute Desulfotomaculum ruminis type strain (DL(T)).</title>
        <authorList>
            <person name="Spring S."/>
            <person name="Visser M."/>
            <person name="Lu M."/>
            <person name="Copeland A."/>
            <person name="Lapidus A."/>
            <person name="Lucas S."/>
            <person name="Cheng J.F."/>
            <person name="Han C."/>
            <person name="Tapia R."/>
            <person name="Goodwin L.A."/>
            <person name="Pitluck S."/>
            <person name="Ivanova N."/>
            <person name="Land M."/>
            <person name="Hauser L."/>
            <person name="Larimer F."/>
            <person name="Rohde M."/>
            <person name="Goker M."/>
            <person name="Detter J.C."/>
            <person name="Kyrpides N.C."/>
            <person name="Woyke T."/>
            <person name="Schaap P.J."/>
            <person name="Plugge C.M."/>
            <person name="Muyzer G."/>
            <person name="Kuever J."/>
            <person name="Pereira I.A."/>
            <person name="Parshina S.N."/>
            <person name="Bernier-Latmani R."/>
            <person name="Stams A.J."/>
            <person name="Klenk H.P."/>
        </authorList>
    </citation>
    <scope>NUCLEOTIDE SEQUENCE [LARGE SCALE GENOMIC DNA]</scope>
    <source>
        <strain evidence="5">ATCC 23193 / DSM 2154 / NCIB 8452 / DL</strain>
    </source>
</reference>
<sequence>MKIAVISDIHSNLLALEAVLRDIEAREIDQIYCAGDLVGYGPRPNEVIELLHQREIPTLMGNYDDAIGNMRFICGCDYKNEEAIKLGEQSILWTKEQTTEANKKWLRELPQRIEFTAAGIRFLIVHGSPRQLNEYLFENTPLEHFNKLLIENNCDVLICGHTHLPYYKSTAHGHIINVGSAGKPKHGNPNALYALVDVTDGILNVNFTETPYNYEETAKEIEEFGLPQEFAQIVRTGQ</sequence>
<dbReference type="Proteomes" id="UP000009234">
    <property type="component" value="Chromosome"/>
</dbReference>
<protein>
    <recommendedName>
        <fullName evidence="2">Phosphoesterase</fullName>
        <ecNumber evidence="2">3.1.4.-</ecNumber>
    </recommendedName>
</protein>
<name>F6DK46_DESRL</name>
<comment type="cofactor">
    <cofactor evidence="2">
        <name>a divalent metal cation</name>
        <dbReference type="ChEBI" id="CHEBI:60240"/>
    </cofactor>
</comment>
<dbReference type="eggNOG" id="COG0639">
    <property type="taxonomic scope" value="Bacteria"/>
</dbReference>
<reference evidence="5" key="1">
    <citation type="submission" date="2011-05" db="EMBL/GenBank/DDBJ databases">
        <title>Complete sequence of Desulfotomaculum ruminis DSM 2154.</title>
        <authorList>
            <person name="Lucas S."/>
            <person name="Copeland A."/>
            <person name="Lapidus A."/>
            <person name="Cheng J.-F."/>
            <person name="Goodwin L."/>
            <person name="Pitluck S."/>
            <person name="Lu M."/>
            <person name="Detter J.C."/>
            <person name="Han C."/>
            <person name="Tapia R."/>
            <person name="Land M."/>
            <person name="Hauser L."/>
            <person name="Kyrpides N."/>
            <person name="Ivanova N."/>
            <person name="Mikhailova N."/>
            <person name="Pagani I."/>
            <person name="Stams A.J.M."/>
            <person name="Plugge C.M."/>
            <person name="Muyzer G."/>
            <person name="Kuever J."/>
            <person name="Parshina S.N."/>
            <person name="Ivanova A.E."/>
            <person name="Nazina T.N."/>
            <person name="Brambilla E."/>
            <person name="Spring S."/>
            <person name="Klenk H.-P."/>
            <person name="Woyke T."/>
        </authorList>
    </citation>
    <scope>NUCLEOTIDE SEQUENCE [LARGE SCALE GENOMIC DNA]</scope>
    <source>
        <strain evidence="5">ATCC 23193 / DSM 2154 / NCIB 8452 / DL</strain>
    </source>
</reference>
<dbReference type="PANTHER" id="PTHR42850">
    <property type="entry name" value="METALLOPHOSPHOESTERASE"/>
    <property type="match status" value="1"/>
</dbReference>
<evidence type="ECO:0000259" key="3">
    <source>
        <dbReference type="Pfam" id="PF12850"/>
    </source>
</evidence>
<dbReference type="OrthoDB" id="9800565at2"/>
<feature type="domain" description="Calcineurin-like phosphoesterase" evidence="3">
    <location>
        <begin position="1"/>
        <end position="200"/>
    </location>
</feature>
<dbReference type="PANTHER" id="PTHR42850:SF2">
    <property type="entry name" value="BLL5683 PROTEIN"/>
    <property type="match status" value="1"/>
</dbReference>
<dbReference type="EC" id="3.1.4.-" evidence="2"/>
<evidence type="ECO:0000313" key="5">
    <source>
        <dbReference type="Proteomes" id="UP000009234"/>
    </source>
</evidence>
<dbReference type="PIRSF" id="PIRSF000883">
    <property type="entry name" value="Pesterase_MJ0912"/>
    <property type="match status" value="1"/>
</dbReference>
<proteinExistence type="inferred from homology"/>
<dbReference type="GO" id="GO:0005737">
    <property type="term" value="C:cytoplasm"/>
    <property type="evidence" value="ECO:0007669"/>
    <property type="project" value="TreeGrafter"/>
</dbReference>
<dbReference type="GO" id="GO:0046872">
    <property type="term" value="F:metal ion binding"/>
    <property type="evidence" value="ECO:0007669"/>
    <property type="project" value="UniProtKB-KW"/>
</dbReference>
<dbReference type="InterPro" id="IPR000979">
    <property type="entry name" value="Phosphodiesterase_MJ0936/Vps29"/>
</dbReference>
<dbReference type="InterPro" id="IPR024654">
    <property type="entry name" value="Calcineurin-like_PHP_lpxH"/>
</dbReference>
<evidence type="ECO:0000313" key="4">
    <source>
        <dbReference type="EMBL" id="AEG60360.1"/>
    </source>
</evidence>
<dbReference type="SUPFAM" id="SSF56300">
    <property type="entry name" value="Metallo-dependent phosphatases"/>
    <property type="match status" value="1"/>
</dbReference>
<dbReference type="RefSeq" id="WP_013842120.1">
    <property type="nucleotide sequence ID" value="NC_015589.1"/>
</dbReference>
<keyword evidence="2" id="KW-0479">Metal-binding</keyword>
<evidence type="ECO:0000256" key="1">
    <source>
        <dbReference type="ARBA" id="ARBA00008950"/>
    </source>
</evidence>
<dbReference type="NCBIfam" id="TIGR00040">
    <property type="entry name" value="yfcE"/>
    <property type="match status" value="1"/>
</dbReference>